<protein>
    <submittedName>
        <fullName evidence="4">PE family protein</fullName>
    </submittedName>
</protein>
<feature type="domain" description="PE" evidence="2">
    <location>
        <begin position="4"/>
        <end position="94"/>
    </location>
</feature>
<dbReference type="EMBL" id="OY726394">
    <property type="protein sequence ID" value="CAJ1494813.1"/>
    <property type="molecule type" value="Genomic_DNA"/>
</dbReference>
<dbReference type="InterPro" id="IPR000084">
    <property type="entry name" value="PE-PGRS_N"/>
</dbReference>
<dbReference type="Gene3D" id="1.10.287.850">
    <property type="entry name" value="HP0062-like domain"/>
    <property type="match status" value="1"/>
</dbReference>
<feature type="region of interest" description="Disordered" evidence="1">
    <location>
        <begin position="234"/>
        <end position="273"/>
    </location>
</feature>
<feature type="compositionally biased region" description="Low complexity" evidence="1">
    <location>
        <begin position="210"/>
        <end position="221"/>
    </location>
</feature>
<dbReference type="Proteomes" id="UP001190336">
    <property type="component" value="Chromosome"/>
</dbReference>
<name>A0ABM9L8W8_9MYCO</name>
<evidence type="ECO:0000259" key="2">
    <source>
        <dbReference type="Pfam" id="PF00934"/>
    </source>
</evidence>
<feature type="compositionally biased region" description="Low complexity" evidence="1">
    <location>
        <begin position="185"/>
        <end position="194"/>
    </location>
</feature>
<dbReference type="Pfam" id="PF12484">
    <property type="entry name" value="PPE-SVP"/>
    <property type="match status" value="1"/>
</dbReference>
<accession>A0ABM9L8W8</accession>
<dbReference type="InterPro" id="IPR022171">
    <property type="entry name" value="PPE_C"/>
</dbReference>
<feature type="region of interest" description="Disordered" evidence="1">
    <location>
        <begin position="185"/>
        <end position="222"/>
    </location>
</feature>
<dbReference type="Pfam" id="PF00934">
    <property type="entry name" value="PE"/>
    <property type="match status" value="1"/>
</dbReference>
<evidence type="ECO:0000313" key="4">
    <source>
        <dbReference type="EMBL" id="CAJ1494813.1"/>
    </source>
</evidence>
<dbReference type="RefSeq" id="WP_308475856.1">
    <property type="nucleotide sequence ID" value="NZ_OY726394.1"/>
</dbReference>
<feature type="domain" description="PPE family C-terminal" evidence="3">
    <location>
        <begin position="191"/>
        <end position="269"/>
    </location>
</feature>
<dbReference type="InterPro" id="IPR038332">
    <property type="entry name" value="PPE_sf"/>
</dbReference>
<evidence type="ECO:0000259" key="3">
    <source>
        <dbReference type="Pfam" id="PF12484"/>
    </source>
</evidence>
<proteinExistence type="predicted"/>
<dbReference type="SUPFAM" id="SSF140459">
    <property type="entry name" value="PE/PPE dimer-like"/>
    <property type="match status" value="1"/>
</dbReference>
<evidence type="ECO:0000256" key="1">
    <source>
        <dbReference type="SAM" id="MobiDB-lite"/>
    </source>
</evidence>
<keyword evidence="5" id="KW-1185">Reference proteome</keyword>
<feature type="compositionally biased region" description="Low complexity" evidence="1">
    <location>
        <begin position="234"/>
        <end position="261"/>
    </location>
</feature>
<sequence length="273" mass="26310">MSFLTTRPEALSLAAGDLQTIAAALNAQNAAAAGPITGLAPAAADEVSALQATQFSAYGTLYQQISAQAAAMQEMFIHTLRVSADSYGETETANSAAAAPAAAGLGTATGLGDAGTGAAVDPTFGLGTLASNGAILAAMQATNVGSATSAFTGLGTGFITNPSGVVHHVEGVSDATLMASSTPAAGAGPVAAAAGQGGPANKLPAPSGWAAEPEPATPARPLVATGPVETEAHGATTVPAGAPAVASSDRGGPGFGRPRYGVKPVVMPRKPIV</sequence>
<evidence type="ECO:0000313" key="5">
    <source>
        <dbReference type="Proteomes" id="UP001190336"/>
    </source>
</evidence>
<gene>
    <name evidence="4" type="ORF">MU0083_000935</name>
</gene>
<reference evidence="4 5" key="1">
    <citation type="submission" date="2023-08" db="EMBL/GenBank/DDBJ databases">
        <authorList>
            <person name="Folkvardsen B D."/>
            <person name="Norman A."/>
        </authorList>
    </citation>
    <scope>NUCLEOTIDE SEQUENCE [LARGE SCALE GENOMIC DNA]</scope>
    <source>
        <strain evidence="4 5">Mu0083</strain>
    </source>
</reference>
<organism evidence="4 5">
    <name type="scientific">[Mycobacterium] kokjensenii</name>
    <dbReference type="NCBI Taxonomy" id="3064287"/>
    <lineage>
        <taxon>Bacteria</taxon>
        <taxon>Bacillati</taxon>
        <taxon>Actinomycetota</taxon>
        <taxon>Actinomycetes</taxon>
        <taxon>Mycobacteriales</taxon>
        <taxon>Mycobacteriaceae</taxon>
        <taxon>Mycolicibacter</taxon>
    </lineage>
</organism>